<evidence type="ECO:0000313" key="10">
    <source>
        <dbReference type="Proteomes" id="UP000275267"/>
    </source>
</evidence>
<keyword evidence="4 8" id="KW-1133">Transmembrane helix</keyword>
<dbReference type="SUPFAM" id="SSF81340">
    <property type="entry name" value="Clc chloride channel"/>
    <property type="match status" value="1"/>
</dbReference>
<dbReference type="GO" id="GO:0015108">
    <property type="term" value="F:chloride transmembrane transporter activity"/>
    <property type="evidence" value="ECO:0007669"/>
    <property type="project" value="InterPro"/>
</dbReference>
<dbReference type="InterPro" id="IPR051280">
    <property type="entry name" value="Cl-channel/antiporter"/>
</dbReference>
<accession>A0A3L6Q6I3</accession>
<dbReference type="STRING" id="4540.A0A3L6Q6I3"/>
<dbReference type="InterPro" id="IPR001807">
    <property type="entry name" value="ClC"/>
</dbReference>
<evidence type="ECO:0000313" key="9">
    <source>
        <dbReference type="EMBL" id="RLM74245.1"/>
    </source>
</evidence>
<protein>
    <recommendedName>
        <fullName evidence="11">ABC transporter domain-containing protein</fullName>
    </recommendedName>
</protein>
<dbReference type="Pfam" id="PF00654">
    <property type="entry name" value="Voltage_CLC"/>
    <property type="match status" value="1"/>
</dbReference>
<dbReference type="InterPro" id="IPR027417">
    <property type="entry name" value="P-loop_NTPase"/>
</dbReference>
<name>A0A3L6Q6I3_PANMI</name>
<evidence type="ECO:0000256" key="8">
    <source>
        <dbReference type="SAM" id="Phobius"/>
    </source>
</evidence>
<feature type="compositionally biased region" description="Basic and acidic residues" evidence="7">
    <location>
        <begin position="1"/>
        <end position="10"/>
    </location>
</feature>
<keyword evidence="5" id="KW-0129">CBS domain</keyword>
<sequence length="537" mass="58716">MAPRDPKDGGRAGGGGGGAADPEADIEAPLLASSGSSFFLDPAGEDGDEEQRSRRRRFLLGSHAQSNTTSQVALVGADVCPIQSLDYELIENDVFKQDWRARGRDHILRYVALKWVLCFLVGALAAAAGFVANLGVENVAGAKFVVTSNLMLDGKHGSAFAVFLASNFALTMLAAVLTVFVAPAAAGSGIPEVKAYLNGVDAPNIFSLKTLIVKIPLNLLYSSDHFYEKWRSALLWRAFFTTAMVAVVLRALIDFCKSGKCGLFGKGGLIMFDVTADYVTYHLVDLPPVITLGVFGGILGSLYNFFLDKVLRLYNLINEKGKTYKLLLAATVTRAPVVGILTRHDFMPEHILGLHPFLFKSRWKKAVLWLEEYLPAQCKSTLIVVSHEEGFLNAVRDEILHFEDKKLHAYRGNFDAFVRSYEQRKATTMKEHEKLAKAARKGGRKAPKKWHDFSVDFHFPVPTELPGGRHLLRITGAGSAARRCAMAQAARCPPTGHGVLREARDGNRDLMGWCGFEDGDLGHLITGRPCRTGLGPI</sequence>
<comment type="subcellular location">
    <subcellularLocation>
        <location evidence="1">Membrane</location>
        <topology evidence="1">Multi-pass membrane protein</topology>
    </subcellularLocation>
</comment>
<dbReference type="Proteomes" id="UP000275267">
    <property type="component" value="Unassembled WGS sequence"/>
</dbReference>
<evidence type="ECO:0000256" key="7">
    <source>
        <dbReference type="SAM" id="MobiDB-lite"/>
    </source>
</evidence>
<feature type="transmembrane region" description="Helical" evidence="8">
    <location>
        <begin position="156"/>
        <end position="182"/>
    </location>
</feature>
<evidence type="ECO:0008006" key="11">
    <source>
        <dbReference type="Google" id="ProtNLM"/>
    </source>
</evidence>
<keyword evidence="10" id="KW-1185">Reference proteome</keyword>
<evidence type="ECO:0000256" key="1">
    <source>
        <dbReference type="ARBA" id="ARBA00004141"/>
    </source>
</evidence>
<keyword evidence="6 8" id="KW-0472">Membrane</keyword>
<dbReference type="PANTHER" id="PTHR11689">
    <property type="entry name" value="CHLORIDE CHANNEL PROTEIN CLC FAMILY MEMBER"/>
    <property type="match status" value="1"/>
</dbReference>
<reference evidence="10" key="1">
    <citation type="journal article" date="2019" name="Nat. Commun.">
        <title>The genome of broomcorn millet.</title>
        <authorList>
            <person name="Zou C."/>
            <person name="Miki D."/>
            <person name="Li D."/>
            <person name="Tang Q."/>
            <person name="Xiao L."/>
            <person name="Rajput S."/>
            <person name="Deng P."/>
            <person name="Jia W."/>
            <person name="Huang R."/>
            <person name="Zhang M."/>
            <person name="Sun Y."/>
            <person name="Hu J."/>
            <person name="Fu X."/>
            <person name="Schnable P.S."/>
            <person name="Li F."/>
            <person name="Zhang H."/>
            <person name="Feng B."/>
            <person name="Zhu X."/>
            <person name="Liu R."/>
            <person name="Schnable J.C."/>
            <person name="Zhu J.-K."/>
            <person name="Zhang H."/>
        </authorList>
    </citation>
    <scope>NUCLEOTIDE SEQUENCE [LARGE SCALE GENOMIC DNA]</scope>
</reference>
<keyword evidence="3" id="KW-0677">Repeat</keyword>
<evidence type="ECO:0000256" key="4">
    <source>
        <dbReference type="ARBA" id="ARBA00022989"/>
    </source>
</evidence>
<feature type="transmembrane region" description="Helical" evidence="8">
    <location>
        <begin position="289"/>
        <end position="307"/>
    </location>
</feature>
<dbReference type="AlphaFoldDB" id="A0A3L6Q6I3"/>
<dbReference type="GO" id="GO:0009705">
    <property type="term" value="C:plant-type vacuole membrane"/>
    <property type="evidence" value="ECO:0007669"/>
    <property type="project" value="TreeGrafter"/>
</dbReference>
<dbReference type="InterPro" id="IPR014743">
    <property type="entry name" value="Cl-channel_core"/>
</dbReference>
<organism evidence="9 10">
    <name type="scientific">Panicum miliaceum</name>
    <name type="common">Proso millet</name>
    <name type="synonym">Broomcorn millet</name>
    <dbReference type="NCBI Taxonomy" id="4540"/>
    <lineage>
        <taxon>Eukaryota</taxon>
        <taxon>Viridiplantae</taxon>
        <taxon>Streptophyta</taxon>
        <taxon>Embryophyta</taxon>
        <taxon>Tracheophyta</taxon>
        <taxon>Spermatophyta</taxon>
        <taxon>Magnoliopsida</taxon>
        <taxon>Liliopsida</taxon>
        <taxon>Poales</taxon>
        <taxon>Poaceae</taxon>
        <taxon>PACMAD clade</taxon>
        <taxon>Panicoideae</taxon>
        <taxon>Panicodae</taxon>
        <taxon>Paniceae</taxon>
        <taxon>Panicinae</taxon>
        <taxon>Panicum</taxon>
        <taxon>Panicum sect. Panicum</taxon>
    </lineage>
</organism>
<feature type="region of interest" description="Disordered" evidence="7">
    <location>
        <begin position="1"/>
        <end position="26"/>
    </location>
</feature>
<dbReference type="PANTHER" id="PTHR11689:SF92">
    <property type="entry name" value="CHLORIDE CHANNEL-LIKE PROTEIN CLC-G-RELATED"/>
    <property type="match status" value="1"/>
</dbReference>
<dbReference type="Gene3D" id="3.40.50.300">
    <property type="entry name" value="P-loop containing nucleotide triphosphate hydrolases"/>
    <property type="match status" value="1"/>
</dbReference>
<evidence type="ECO:0000256" key="6">
    <source>
        <dbReference type="ARBA" id="ARBA00023136"/>
    </source>
</evidence>
<dbReference type="OrthoDB" id="428525at2759"/>
<dbReference type="EMBL" id="PQIB02000013">
    <property type="protein sequence ID" value="RLM74245.1"/>
    <property type="molecule type" value="Genomic_DNA"/>
</dbReference>
<evidence type="ECO:0000256" key="2">
    <source>
        <dbReference type="ARBA" id="ARBA00022692"/>
    </source>
</evidence>
<dbReference type="Gene3D" id="1.10.3080.10">
    <property type="entry name" value="Clc chloride channel"/>
    <property type="match status" value="2"/>
</dbReference>
<feature type="transmembrane region" description="Helical" evidence="8">
    <location>
        <begin position="112"/>
        <end position="136"/>
    </location>
</feature>
<evidence type="ECO:0000256" key="3">
    <source>
        <dbReference type="ARBA" id="ARBA00022737"/>
    </source>
</evidence>
<gene>
    <name evidence="9" type="ORF">C2845_PM15G23270</name>
</gene>
<comment type="caution">
    <text evidence="9">The sequence shown here is derived from an EMBL/GenBank/DDBJ whole genome shotgun (WGS) entry which is preliminary data.</text>
</comment>
<keyword evidence="2 8" id="KW-0812">Transmembrane</keyword>
<proteinExistence type="predicted"/>
<feature type="transmembrane region" description="Helical" evidence="8">
    <location>
        <begin position="234"/>
        <end position="253"/>
    </location>
</feature>
<evidence type="ECO:0000256" key="5">
    <source>
        <dbReference type="ARBA" id="ARBA00023122"/>
    </source>
</evidence>